<dbReference type="Proteomes" id="UP001213000">
    <property type="component" value="Unassembled WGS sequence"/>
</dbReference>
<feature type="compositionally biased region" description="Polar residues" evidence="3">
    <location>
        <begin position="10"/>
        <end position="21"/>
    </location>
</feature>
<evidence type="ECO:0008006" key="7">
    <source>
        <dbReference type="Google" id="ProtNLM"/>
    </source>
</evidence>
<dbReference type="SUPFAM" id="SSF103473">
    <property type="entry name" value="MFS general substrate transporter"/>
    <property type="match status" value="1"/>
</dbReference>
<feature type="transmembrane region" description="Helical" evidence="4">
    <location>
        <begin position="193"/>
        <end position="211"/>
    </location>
</feature>
<dbReference type="AlphaFoldDB" id="A0AAD5YRX6"/>
<keyword evidence="6" id="KW-1185">Reference proteome</keyword>
<dbReference type="InterPro" id="IPR011701">
    <property type="entry name" value="MFS"/>
</dbReference>
<evidence type="ECO:0000256" key="1">
    <source>
        <dbReference type="ARBA" id="ARBA00004141"/>
    </source>
</evidence>
<feature type="transmembrane region" description="Helical" evidence="4">
    <location>
        <begin position="223"/>
        <end position="243"/>
    </location>
</feature>
<dbReference type="PANTHER" id="PTHR11360:SF284">
    <property type="entry name" value="EG:103B4.3 PROTEIN-RELATED"/>
    <property type="match status" value="1"/>
</dbReference>
<feature type="transmembrane region" description="Helical" evidence="4">
    <location>
        <begin position="104"/>
        <end position="124"/>
    </location>
</feature>
<feature type="transmembrane region" description="Helical" evidence="4">
    <location>
        <begin position="157"/>
        <end position="181"/>
    </location>
</feature>
<dbReference type="InterPro" id="IPR050327">
    <property type="entry name" value="Proton-linked_MCT"/>
</dbReference>
<dbReference type="Pfam" id="PF07690">
    <property type="entry name" value="MFS_1"/>
    <property type="match status" value="1"/>
</dbReference>
<gene>
    <name evidence="5" type="ORF">NP233_g10394</name>
</gene>
<evidence type="ECO:0000256" key="3">
    <source>
        <dbReference type="SAM" id="MobiDB-lite"/>
    </source>
</evidence>
<dbReference type="GO" id="GO:0022857">
    <property type="term" value="F:transmembrane transporter activity"/>
    <property type="evidence" value="ECO:0007669"/>
    <property type="project" value="InterPro"/>
</dbReference>
<organism evidence="5 6">
    <name type="scientific">Leucocoprinus birnbaumii</name>
    <dbReference type="NCBI Taxonomy" id="56174"/>
    <lineage>
        <taxon>Eukaryota</taxon>
        <taxon>Fungi</taxon>
        <taxon>Dikarya</taxon>
        <taxon>Basidiomycota</taxon>
        <taxon>Agaricomycotina</taxon>
        <taxon>Agaricomycetes</taxon>
        <taxon>Agaricomycetidae</taxon>
        <taxon>Agaricales</taxon>
        <taxon>Agaricineae</taxon>
        <taxon>Agaricaceae</taxon>
        <taxon>Leucocoprinus</taxon>
    </lineage>
</organism>
<keyword evidence="4" id="KW-0812">Transmembrane</keyword>
<feature type="transmembrane region" description="Helical" evidence="4">
    <location>
        <begin position="64"/>
        <end position="92"/>
    </location>
</feature>
<feature type="transmembrane region" description="Helical" evidence="4">
    <location>
        <begin position="267"/>
        <end position="289"/>
    </location>
</feature>
<evidence type="ECO:0000256" key="4">
    <source>
        <dbReference type="SAM" id="Phobius"/>
    </source>
</evidence>
<evidence type="ECO:0000313" key="5">
    <source>
        <dbReference type="EMBL" id="KAJ3561118.1"/>
    </source>
</evidence>
<evidence type="ECO:0000256" key="2">
    <source>
        <dbReference type="ARBA" id="ARBA00006727"/>
    </source>
</evidence>
<dbReference type="InterPro" id="IPR036259">
    <property type="entry name" value="MFS_trans_sf"/>
</dbReference>
<dbReference type="EMBL" id="JANIEX010001053">
    <property type="protein sequence ID" value="KAJ3561118.1"/>
    <property type="molecule type" value="Genomic_DNA"/>
</dbReference>
<proteinExistence type="inferred from homology"/>
<dbReference type="Gene3D" id="1.20.1250.20">
    <property type="entry name" value="MFS general substrate transporter like domains"/>
    <property type="match status" value="1"/>
</dbReference>
<feature type="region of interest" description="Disordered" evidence="3">
    <location>
        <begin position="1"/>
        <end position="21"/>
    </location>
</feature>
<comment type="caution">
    <text evidence="5">The sequence shown here is derived from an EMBL/GenBank/DDBJ whole genome shotgun (WGS) entry which is preliminary data.</text>
</comment>
<dbReference type="PANTHER" id="PTHR11360">
    <property type="entry name" value="MONOCARBOXYLATE TRANSPORTER"/>
    <property type="match status" value="1"/>
</dbReference>
<keyword evidence="4" id="KW-0472">Membrane</keyword>
<feature type="transmembrane region" description="Helical" evidence="4">
    <location>
        <begin position="301"/>
        <end position="318"/>
    </location>
</feature>
<protein>
    <recommendedName>
        <fullName evidence="7">MFS general substrate transporter</fullName>
    </recommendedName>
</protein>
<sequence>MASSDDHSPSKTANAFNNTSHEFQDAAVEKPSLEKAELPAHIPGDGKEGIKNRLEDFPDGGWRAWLNVFGAVCTCFSTFGFINSWGVFQAYYQETILKDYSPSAVAWIGSIQYALIFLPGLVVGRLFDIGYFRAVFLTCNALLLLATFLTAQCTRYWHFLLCQGIVVGVASGGLYGCSNAIMAHWFRRLRGRAVGYMSIGTALGGTVFPIVAKKLIPQVGFPWTVRIIGFMLILTTGLSILTLKRRLPPVNIKGGLFNWAVFRDAHYTVYTLSTFMFFMGLYTVLTYVSVSAVQLGVAPDLAFYFVAISNGGSLFGEIY</sequence>
<feature type="transmembrane region" description="Helical" evidence="4">
    <location>
        <begin position="131"/>
        <end position="151"/>
    </location>
</feature>
<reference evidence="5" key="1">
    <citation type="submission" date="2022-07" db="EMBL/GenBank/DDBJ databases">
        <title>Genome Sequence of Leucocoprinus birnbaumii.</title>
        <authorList>
            <person name="Buettner E."/>
        </authorList>
    </citation>
    <scope>NUCLEOTIDE SEQUENCE</scope>
    <source>
        <strain evidence="5">VT141</strain>
    </source>
</reference>
<keyword evidence="4" id="KW-1133">Transmembrane helix</keyword>
<accession>A0AAD5YRX6</accession>
<name>A0AAD5YRX6_9AGAR</name>
<comment type="similarity">
    <text evidence="2">Belongs to the major facilitator superfamily. Monocarboxylate porter (TC 2.A.1.13) family.</text>
</comment>
<evidence type="ECO:0000313" key="6">
    <source>
        <dbReference type="Proteomes" id="UP001213000"/>
    </source>
</evidence>
<comment type="subcellular location">
    <subcellularLocation>
        <location evidence="1">Membrane</location>
        <topology evidence="1">Multi-pass membrane protein</topology>
    </subcellularLocation>
</comment>
<dbReference type="GO" id="GO:0016020">
    <property type="term" value="C:membrane"/>
    <property type="evidence" value="ECO:0007669"/>
    <property type="project" value="UniProtKB-SubCell"/>
</dbReference>